<protein>
    <submittedName>
        <fullName evidence="2">FlgD immunoglobulin-like domain containing protein</fullName>
    </submittedName>
</protein>
<dbReference type="Pfam" id="PF13860">
    <property type="entry name" value="FlgD_ig"/>
    <property type="match status" value="1"/>
</dbReference>
<feature type="domain" description="FlgD/Vpr Ig-like" evidence="1">
    <location>
        <begin position="219"/>
        <end position="279"/>
    </location>
</feature>
<accession>A0ABV6YKV2</accession>
<sequence>GSRGLLIEKPIELALLAIGHGSCQWLVSQWNGYDWYDPGSETPDDAFGRFDAARLASSDMIHLVSHPRTIPDCPCWALRYFRWRAGSGWLEPTWFSGALSEWYICVQPSVTVDLLDRPVIAYVYHQLDDLTWAPAHDYIVIARRTPGVGWEYEYREVSIGLDISNPVIELLNDEPMIAWSGLLNGAREIFVDAPLPLAAVKSTPFPLPASLRISPNPSNASVHLLLASPAKTTVTAEILDVTGRQLRTLVIPQGHIAARWDGRNDSGELVRSGIYHARVLGAGVCGSTTPVVRVR</sequence>
<name>A0ABV6YKV2_UNCEI</name>
<dbReference type="EMBL" id="JBHPKH010000056">
    <property type="protein sequence ID" value="MFC1572966.1"/>
    <property type="molecule type" value="Genomic_DNA"/>
</dbReference>
<dbReference type="InterPro" id="IPR025965">
    <property type="entry name" value="FlgD/Vpr_Ig-like"/>
</dbReference>
<gene>
    <name evidence="2" type="ORF">ACFL6M_05135</name>
</gene>
<feature type="non-terminal residue" evidence="2">
    <location>
        <position position="1"/>
    </location>
</feature>
<organism evidence="2 3">
    <name type="scientific">Eiseniibacteriota bacterium</name>
    <dbReference type="NCBI Taxonomy" id="2212470"/>
    <lineage>
        <taxon>Bacteria</taxon>
        <taxon>Candidatus Eiseniibacteriota</taxon>
    </lineage>
</organism>
<evidence type="ECO:0000313" key="3">
    <source>
        <dbReference type="Proteomes" id="UP001593833"/>
    </source>
</evidence>
<reference evidence="2 3" key="1">
    <citation type="submission" date="2024-09" db="EMBL/GenBank/DDBJ databases">
        <authorList>
            <person name="D'Angelo T."/>
        </authorList>
    </citation>
    <scope>NUCLEOTIDE SEQUENCE [LARGE SCALE GENOMIC DNA]</scope>
    <source>
        <strain evidence="2">SAG AM-320-E07</strain>
    </source>
</reference>
<proteinExistence type="predicted"/>
<dbReference type="Gene3D" id="2.60.40.4070">
    <property type="match status" value="1"/>
</dbReference>
<evidence type="ECO:0000259" key="1">
    <source>
        <dbReference type="Pfam" id="PF13860"/>
    </source>
</evidence>
<evidence type="ECO:0000313" key="2">
    <source>
        <dbReference type="EMBL" id="MFC1572966.1"/>
    </source>
</evidence>
<comment type="caution">
    <text evidence="2">The sequence shown here is derived from an EMBL/GenBank/DDBJ whole genome shotgun (WGS) entry which is preliminary data.</text>
</comment>
<keyword evidence="3" id="KW-1185">Reference proteome</keyword>
<dbReference type="Proteomes" id="UP001593833">
    <property type="component" value="Unassembled WGS sequence"/>
</dbReference>